<reference evidence="1 2" key="1">
    <citation type="submission" date="2011-02" db="EMBL/GenBank/DDBJ databases">
        <authorList>
            <person name="Weinstock G."/>
            <person name="Sodergren E."/>
            <person name="Clifton S."/>
            <person name="Fulton L."/>
            <person name="Fulton B."/>
            <person name="Courtney L."/>
            <person name="Fronick C."/>
            <person name="Harrison M."/>
            <person name="Strong C."/>
            <person name="Farmer C."/>
            <person name="Delahaunty K."/>
            <person name="Markovic C."/>
            <person name="Hall O."/>
            <person name="Minx P."/>
            <person name="Tomlinson C."/>
            <person name="Mitreva M."/>
            <person name="Hou S."/>
            <person name="Chen J."/>
            <person name="Wollam A."/>
            <person name="Pepin K.H."/>
            <person name="Johnson M."/>
            <person name="Bhonagiri V."/>
            <person name="Zhang X."/>
            <person name="Suruliraj S."/>
            <person name="Warren W."/>
            <person name="Chinwalla A."/>
            <person name="Mardis E.R."/>
            <person name="Wilson R.K."/>
        </authorList>
    </citation>
    <scope>NUCLEOTIDE SEQUENCE [LARGE SCALE GENOMIC DNA]</scope>
    <source>
        <strain evidence="1 2">YIT 11859</strain>
    </source>
</reference>
<dbReference type="Proteomes" id="UP000005156">
    <property type="component" value="Unassembled WGS sequence"/>
</dbReference>
<dbReference type="GeneID" id="43348466"/>
<organism evidence="1 2">
    <name type="scientific">Parasutterella excrementihominis YIT 11859</name>
    <dbReference type="NCBI Taxonomy" id="762966"/>
    <lineage>
        <taxon>Bacteria</taxon>
        <taxon>Pseudomonadati</taxon>
        <taxon>Pseudomonadota</taxon>
        <taxon>Betaproteobacteria</taxon>
        <taxon>Burkholderiales</taxon>
        <taxon>Sutterellaceae</taxon>
        <taxon>Parasutterella</taxon>
    </lineage>
</organism>
<protein>
    <submittedName>
        <fullName evidence="1">Conserved domain protein</fullName>
    </submittedName>
</protein>
<gene>
    <name evidence="1" type="ORF">HMPREF9439_01004</name>
</gene>
<dbReference type="HOGENOM" id="CLU_2035749_0_0_4"/>
<name>F3QJA3_9BURK</name>
<dbReference type="EMBL" id="AFBP01000022">
    <property type="protein sequence ID" value="EGG55751.1"/>
    <property type="molecule type" value="Genomic_DNA"/>
</dbReference>
<dbReference type="RefSeq" id="WP_008863914.1">
    <property type="nucleotide sequence ID" value="NZ_GL883695.1"/>
</dbReference>
<accession>F3QJA3</accession>
<dbReference type="AlphaFoldDB" id="F3QJA3"/>
<comment type="caution">
    <text evidence="1">The sequence shown here is derived from an EMBL/GenBank/DDBJ whole genome shotgun (WGS) entry which is preliminary data.</text>
</comment>
<proteinExistence type="predicted"/>
<keyword evidence="2" id="KW-1185">Reference proteome</keyword>
<evidence type="ECO:0000313" key="1">
    <source>
        <dbReference type="EMBL" id="EGG55751.1"/>
    </source>
</evidence>
<evidence type="ECO:0000313" key="2">
    <source>
        <dbReference type="Proteomes" id="UP000005156"/>
    </source>
</evidence>
<sequence length="121" mass="14050">MSELKLDQNQAVSILIALINQGKIELPCLKEFNKFREWELSQSRPDGSRFNPVFGYDLDEHRNAICRQAAALDAEYLKTFLDVLMLERTSRDRSLDAWNLVNSLRLIRDKIEANSLEPIQK</sequence>